<dbReference type="InterPro" id="IPR007197">
    <property type="entry name" value="rSAM"/>
</dbReference>
<evidence type="ECO:0000313" key="5">
    <source>
        <dbReference type="EMBL" id="BCK83558.1"/>
    </source>
</evidence>
<keyword evidence="6" id="KW-1185">Reference proteome</keyword>
<reference evidence="5" key="1">
    <citation type="submission" date="2020-09" db="EMBL/GenBank/DDBJ databases">
        <title>New species isolated from human feces.</title>
        <authorList>
            <person name="Kitahara M."/>
            <person name="Shigeno Y."/>
            <person name="Shime M."/>
            <person name="Matsumoto Y."/>
            <person name="Nakamura S."/>
            <person name="Motooka D."/>
            <person name="Fukuoka S."/>
            <person name="Nishikawa H."/>
            <person name="Benno Y."/>
        </authorList>
    </citation>
    <scope>NUCLEOTIDE SEQUENCE</scope>
    <source>
        <strain evidence="5">MM59</strain>
    </source>
</reference>
<dbReference type="RefSeq" id="WP_187028210.1">
    <property type="nucleotide sequence ID" value="NZ_AP023420.1"/>
</dbReference>
<dbReference type="InterPro" id="IPR006638">
    <property type="entry name" value="Elp3/MiaA/NifB-like_rSAM"/>
</dbReference>
<dbReference type="SFLD" id="SFLDG01084">
    <property type="entry name" value="Uncharacterised_Radical_SAM_Su"/>
    <property type="match status" value="1"/>
</dbReference>
<keyword evidence="2" id="KW-0408">Iron</keyword>
<dbReference type="EMBL" id="AP023420">
    <property type="protein sequence ID" value="BCK83558.1"/>
    <property type="molecule type" value="Genomic_DNA"/>
</dbReference>
<dbReference type="InterPro" id="IPR058240">
    <property type="entry name" value="rSAM_sf"/>
</dbReference>
<sequence length="287" mass="32878">MHEIQAKSILSPRGGINVYRGCTHGCIYCDSRSTCYQMDHAFEDVAVKVNAPELLEEALRRKRRRCMVGTGSMCDPYLPLERELNVTRRCLEAIERQGFGVAVLTKSNLLLRDLELLRRIHRKARVVVCTTFTTLDENLCRLIEPNVCTTRQRFEMLRACREAGLLTGVWLCPILPFLNDTEENLRGLLELCFAAGVGAIINFGMGVTLRDGNRQYFYQALDRHFPGVKEQYVRQFGSRYECPSPRAAQLSRIFQAECRARDVICEANQAMSWLMEDPQTGEQLRLF</sequence>
<keyword evidence="3" id="KW-0411">Iron-sulfur</keyword>
<keyword evidence="1" id="KW-0479">Metal-binding</keyword>
<evidence type="ECO:0000259" key="4">
    <source>
        <dbReference type="PROSITE" id="PS51918"/>
    </source>
</evidence>
<dbReference type="GO" id="GO:0003824">
    <property type="term" value="F:catalytic activity"/>
    <property type="evidence" value="ECO:0007669"/>
    <property type="project" value="InterPro"/>
</dbReference>
<feature type="domain" description="Radical SAM core" evidence="4">
    <location>
        <begin position="8"/>
        <end position="246"/>
    </location>
</feature>
<evidence type="ECO:0000256" key="3">
    <source>
        <dbReference type="ARBA" id="ARBA00023014"/>
    </source>
</evidence>
<evidence type="ECO:0000256" key="1">
    <source>
        <dbReference type="ARBA" id="ARBA00022723"/>
    </source>
</evidence>
<dbReference type="GO" id="GO:0046872">
    <property type="term" value="F:metal ion binding"/>
    <property type="evidence" value="ECO:0007669"/>
    <property type="project" value="UniProtKB-KW"/>
</dbReference>
<dbReference type="Gene3D" id="3.80.30.30">
    <property type="match status" value="1"/>
</dbReference>
<dbReference type="PROSITE" id="PS51918">
    <property type="entry name" value="RADICAL_SAM"/>
    <property type="match status" value="1"/>
</dbReference>
<gene>
    <name evidence="5" type="ORF">MM59RIKEN_08770</name>
</gene>
<dbReference type="Proteomes" id="UP000679848">
    <property type="component" value="Chromosome"/>
</dbReference>
<evidence type="ECO:0000313" key="6">
    <source>
        <dbReference type="Proteomes" id="UP000679848"/>
    </source>
</evidence>
<protein>
    <submittedName>
        <fullName evidence="5">Radical SAM protein</fullName>
    </submittedName>
</protein>
<dbReference type="GO" id="GO:0051536">
    <property type="term" value="F:iron-sulfur cluster binding"/>
    <property type="evidence" value="ECO:0007669"/>
    <property type="project" value="UniProtKB-KW"/>
</dbReference>
<dbReference type="PANTHER" id="PTHR43432:SF3">
    <property type="entry name" value="SLR0285 PROTEIN"/>
    <property type="match status" value="1"/>
</dbReference>
<accession>A0A810Q5G7</accession>
<dbReference type="Pfam" id="PF04055">
    <property type="entry name" value="Radical_SAM"/>
    <property type="match status" value="1"/>
</dbReference>
<dbReference type="SFLD" id="SFLDS00029">
    <property type="entry name" value="Radical_SAM"/>
    <property type="match status" value="1"/>
</dbReference>
<dbReference type="CDD" id="cd01335">
    <property type="entry name" value="Radical_SAM"/>
    <property type="match status" value="1"/>
</dbReference>
<dbReference type="SUPFAM" id="SSF102114">
    <property type="entry name" value="Radical SAM enzymes"/>
    <property type="match status" value="1"/>
</dbReference>
<proteinExistence type="predicted"/>
<dbReference type="PANTHER" id="PTHR43432">
    <property type="entry name" value="SLR0285 PROTEIN"/>
    <property type="match status" value="1"/>
</dbReference>
<dbReference type="KEGG" id="pfaa:MM59RIKEN_08770"/>
<dbReference type="InterPro" id="IPR040086">
    <property type="entry name" value="MJ0683-like"/>
</dbReference>
<organism evidence="5 6">
    <name type="scientific">Pusillibacter faecalis</name>
    <dbReference type="NCBI Taxonomy" id="2714358"/>
    <lineage>
        <taxon>Bacteria</taxon>
        <taxon>Bacillati</taxon>
        <taxon>Bacillota</taxon>
        <taxon>Clostridia</taxon>
        <taxon>Eubacteriales</taxon>
        <taxon>Oscillospiraceae</taxon>
        <taxon>Pusillibacter</taxon>
    </lineage>
</organism>
<dbReference type="AlphaFoldDB" id="A0A810Q5G7"/>
<dbReference type="SMART" id="SM00729">
    <property type="entry name" value="Elp3"/>
    <property type="match status" value="1"/>
</dbReference>
<name>A0A810Q5G7_9FIRM</name>
<evidence type="ECO:0000256" key="2">
    <source>
        <dbReference type="ARBA" id="ARBA00023004"/>
    </source>
</evidence>